<dbReference type="OrthoDB" id="878902at2"/>
<name>C1F5T0_ACIC5</name>
<dbReference type="Proteomes" id="UP000002207">
    <property type="component" value="Chromosome"/>
</dbReference>
<proteinExistence type="predicted"/>
<reference evidence="2 3" key="1">
    <citation type="journal article" date="2009" name="Appl. Environ. Microbiol.">
        <title>Three genomes from the phylum Acidobacteria provide insight into the lifestyles of these microorganisms in soils.</title>
        <authorList>
            <person name="Ward N.L."/>
            <person name="Challacombe J.F."/>
            <person name="Janssen P.H."/>
            <person name="Henrissat B."/>
            <person name="Coutinho P.M."/>
            <person name="Wu M."/>
            <person name="Xie G."/>
            <person name="Haft D.H."/>
            <person name="Sait M."/>
            <person name="Badger J."/>
            <person name="Barabote R.D."/>
            <person name="Bradley B."/>
            <person name="Brettin T.S."/>
            <person name="Brinkac L.M."/>
            <person name="Bruce D."/>
            <person name="Creasy T."/>
            <person name="Daugherty S.C."/>
            <person name="Davidsen T.M."/>
            <person name="DeBoy R.T."/>
            <person name="Detter J.C."/>
            <person name="Dodson R.J."/>
            <person name="Durkin A.S."/>
            <person name="Ganapathy A."/>
            <person name="Gwinn-Giglio M."/>
            <person name="Han C.S."/>
            <person name="Khouri H."/>
            <person name="Kiss H."/>
            <person name="Kothari S.P."/>
            <person name="Madupu R."/>
            <person name="Nelson K.E."/>
            <person name="Nelson W.C."/>
            <person name="Paulsen I."/>
            <person name="Penn K."/>
            <person name="Ren Q."/>
            <person name="Rosovitz M.J."/>
            <person name="Selengut J.D."/>
            <person name="Shrivastava S."/>
            <person name="Sullivan S.A."/>
            <person name="Tapia R."/>
            <person name="Thompson L.S."/>
            <person name="Watkins K.L."/>
            <person name="Yang Q."/>
            <person name="Yu C."/>
            <person name="Zafar N."/>
            <person name="Zhou L."/>
            <person name="Kuske C.R."/>
        </authorList>
    </citation>
    <scope>NUCLEOTIDE SEQUENCE [LARGE SCALE GENOMIC DNA]</scope>
    <source>
        <strain evidence="3">ATCC 51196 / DSM 11244 / BCRC 80197 / JCM 7670 / NBRC 15755 / NCIMB 13165 / 161</strain>
    </source>
</reference>
<evidence type="ECO:0000313" key="2">
    <source>
        <dbReference type="EMBL" id="ACO33038.1"/>
    </source>
</evidence>
<dbReference type="AlphaFoldDB" id="C1F5T0"/>
<protein>
    <recommendedName>
        <fullName evidence="1">IrrE N-terminal-like domain-containing protein</fullName>
    </recommendedName>
</protein>
<gene>
    <name evidence="2" type="ordered locus">ACP_3265</name>
</gene>
<dbReference type="HOGENOM" id="CLU_1393677_0_0_0"/>
<dbReference type="InterPro" id="IPR010359">
    <property type="entry name" value="IrrE_HExxH"/>
</dbReference>
<dbReference type="KEGG" id="aca:ACP_3265"/>
<feature type="domain" description="IrrE N-terminal-like" evidence="1">
    <location>
        <begin position="84"/>
        <end position="180"/>
    </location>
</feature>
<accession>C1F5T0</accession>
<keyword evidence="3" id="KW-1185">Reference proteome</keyword>
<dbReference type="EMBL" id="CP001472">
    <property type="protein sequence ID" value="ACO33038.1"/>
    <property type="molecule type" value="Genomic_DNA"/>
</dbReference>
<dbReference type="eggNOG" id="COG2856">
    <property type="taxonomic scope" value="Bacteria"/>
</dbReference>
<evidence type="ECO:0000313" key="3">
    <source>
        <dbReference type="Proteomes" id="UP000002207"/>
    </source>
</evidence>
<dbReference type="InParanoid" id="C1F5T0"/>
<dbReference type="Pfam" id="PF06114">
    <property type="entry name" value="Peptidase_M78"/>
    <property type="match status" value="1"/>
</dbReference>
<organism evidence="2 3">
    <name type="scientific">Acidobacterium capsulatum (strain ATCC 51196 / DSM 11244 / BCRC 80197 / JCM 7670 / NBRC 15755 / NCIMB 13165 / 161)</name>
    <dbReference type="NCBI Taxonomy" id="240015"/>
    <lineage>
        <taxon>Bacteria</taxon>
        <taxon>Pseudomonadati</taxon>
        <taxon>Acidobacteriota</taxon>
        <taxon>Terriglobia</taxon>
        <taxon>Terriglobales</taxon>
        <taxon>Acidobacteriaceae</taxon>
        <taxon>Acidobacterium</taxon>
    </lineage>
</organism>
<evidence type="ECO:0000259" key="1">
    <source>
        <dbReference type="Pfam" id="PF06114"/>
    </source>
</evidence>
<dbReference type="RefSeq" id="WP_015898299.1">
    <property type="nucleotide sequence ID" value="NC_012483.1"/>
</dbReference>
<sequence>MAFVPFSKRSKQWEPLAEQLRRKVPRPDRDAVAFDPWKLAPEVGLTVIACSFQGLDPEEQNYLSNHANGDWSGGVFAQTLPDGSRICMLNPTHPYRRNKITLMEEISHCFLGHTPTKLVAKDYGRVRDYEKLQEEEAFGIGAAVLLPWSLFFKRINSGRPIEELAEEFEVSRELIRYRIKICGAAHLYKLRNGHG</sequence>